<dbReference type="EMBL" id="CYTW01000001">
    <property type="protein sequence ID" value="CUJ94818.1"/>
    <property type="molecule type" value="Genomic_DNA"/>
</dbReference>
<keyword evidence="1" id="KW-0472">Membrane</keyword>
<dbReference type="AlphaFoldDB" id="A0A0P1I7B6"/>
<organism evidence="2 3">
    <name type="scientific">Shimia thalassica</name>
    <dbReference type="NCBI Taxonomy" id="1715693"/>
    <lineage>
        <taxon>Bacteria</taxon>
        <taxon>Pseudomonadati</taxon>
        <taxon>Pseudomonadota</taxon>
        <taxon>Alphaproteobacteria</taxon>
        <taxon>Rhodobacterales</taxon>
        <taxon>Roseobacteraceae</taxon>
    </lineage>
</organism>
<reference evidence="3" key="1">
    <citation type="submission" date="2015-09" db="EMBL/GenBank/DDBJ databases">
        <authorList>
            <person name="Rodrigo-Torres Lidia"/>
            <person name="Arahal R.David."/>
        </authorList>
    </citation>
    <scope>NUCLEOTIDE SEQUENCE [LARGE SCALE GENOMIC DNA]</scope>
    <source>
        <strain evidence="3">CECT 7735</strain>
    </source>
</reference>
<protein>
    <submittedName>
        <fullName evidence="2">Uncharacterized protein</fullName>
    </submittedName>
</protein>
<gene>
    <name evidence="2" type="ORF">PH7735_01793</name>
</gene>
<evidence type="ECO:0000313" key="3">
    <source>
        <dbReference type="Proteomes" id="UP000051870"/>
    </source>
</evidence>
<evidence type="ECO:0000256" key="1">
    <source>
        <dbReference type="SAM" id="Phobius"/>
    </source>
</evidence>
<dbReference type="GeneID" id="83880832"/>
<dbReference type="STRING" id="1715693.PH7735_01793"/>
<sequence>MSRYYQTTARIASGLAAFVTFLWLLWPSDEWRIEGEPTVAFLIAIGFWILTEFKHSEEVVFRASTPNDIRVAREMLCYLTGKMRTMLKDHDFHRGIESRYLYEIDYLLTEVELDLVYFQDRKIEPIFQDFCYSLKQFDNYLGVHSSPEEFNGRWLQSIKHPKHDDYNLPAKVQDEISETNRLASEAWATALPLIRIIRQRVPEAFDHPIQKGWVRTKDEATE</sequence>
<dbReference type="RefSeq" id="WP_058310880.1">
    <property type="nucleotide sequence ID" value="NZ_CYTW01000001.1"/>
</dbReference>
<proteinExistence type="predicted"/>
<evidence type="ECO:0000313" key="2">
    <source>
        <dbReference type="EMBL" id="CUJ94818.1"/>
    </source>
</evidence>
<keyword evidence="3" id="KW-1185">Reference proteome</keyword>
<name>A0A0P1I7B6_9RHOB</name>
<dbReference type="Proteomes" id="UP000051870">
    <property type="component" value="Unassembled WGS sequence"/>
</dbReference>
<keyword evidence="1" id="KW-1133">Transmembrane helix</keyword>
<feature type="transmembrane region" description="Helical" evidence="1">
    <location>
        <begin position="7"/>
        <end position="26"/>
    </location>
</feature>
<accession>A0A0P1I7B6</accession>
<keyword evidence="1" id="KW-0812">Transmembrane</keyword>